<accession>A0A4Q7P6P6</accession>
<dbReference type="AlphaFoldDB" id="A0A4Q7P6P6"/>
<dbReference type="EMBL" id="SGXG01000001">
    <property type="protein sequence ID" value="RZS95681.1"/>
    <property type="molecule type" value="Genomic_DNA"/>
</dbReference>
<comment type="caution">
    <text evidence="2">The sequence shown here is derived from an EMBL/GenBank/DDBJ whole genome shotgun (WGS) entry which is preliminary data.</text>
</comment>
<sequence length="123" mass="13478">MKKMSSLLTMLCLVISLAVASVPLASDNFVGEWDLLVEGTPQGNINVILTIERVDGKLKGKFRQIGSNQETTISNISEQENGITLYFFAEGYDLYLSLKAADEGKLSGYLVDQFPVKGQRASK</sequence>
<protein>
    <submittedName>
        <fullName evidence="2">Uncharacterized protein</fullName>
    </submittedName>
</protein>
<feature type="chain" id="PRO_5020320251" evidence="1">
    <location>
        <begin position="21"/>
        <end position="123"/>
    </location>
</feature>
<keyword evidence="3" id="KW-1185">Reference proteome</keyword>
<dbReference type="Proteomes" id="UP000292209">
    <property type="component" value="Unassembled WGS sequence"/>
</dbReference>
<gene>
    <name evidence="2" type="ORF">BC751_1219</name>
</gene>
<keyword evidence="1" id="KW-0732">Signal</keyword>
<evidence type="ECO:0000313" key="3">
    <source>
        <dbReference type="Proteomes" id="UP000292209"/>
    </source>
</evidence>
<evidence type="ECO:0000313" key="2">
    <source>
        <dbReference type="EMBL" id="RZS95681.1"/>
    </source>
</evidence>
<name>A0A4Q7P6P6_9BACT</name>
<proteinExistence type="predicted"/>
<evidence type="ECO:0000256" key="1">
    <source>
        <dbReference type="SAM" id="SignalP"/>
    </source>
</evidence>
<dbReference type="RefSeq" id="WP_242617383.1">
    <property type="nucleotide sequence ID" value="NZ_SGXG01000001.1"/>
</dbReference>
<organism evidence="2 3">
    <name type="scientific">Cecembia calidifontis</name>
    <dbReference type="NCBI Taxonomy" id="1187080"/>
    <lineage>
        <taxon>Bacteria</taxon>
        <taxon>Pseudomonadati</taxon>
        <taxon>Bacteroidota</taxon>
        <taxon>Cytophagia</taxon>
        <taxon>Cytophagales</taxon>
        <taxon>Cyclobacteriaceae</taxon>
        <taxon>Cecembia</taxon>
    </lineage>
</organism>
<reference evidence="2 3" key="1">
    <citation type="submission" date="2019-02" db="EMBL/GenBank/DDBJ databases">
        <title>Genomic Encyclopedia of Archaeal and Bacterial Type Strains, Phase II (KMG-II): from individual species to whole genera.</title>
        <authorList>
            <person name="Goeker M."/>
        </authorList>
    </citation>
    <scope>NUCLEOTIDE SEQUENCE [LARGE SCALE GENOMIC DNA]</scope>
    <source>
        <strain evidence="2 3">DSM 21411</strain>
    </source>
</reference>
<feature type="signal peptide" evidence="1">
    <location>
        <begin position="1"/>
        <end position="20"/>
    </location>
</feature>